<dbReference type="GO" id="GO:0003677">
    <property type="term" value="F:DNA binding"/>
    <property type="evidence" value="ECO:0007669"/>
    <property type="project" value="UniProtKB-KW"/>
</dbReference>
<dbReference type="PANTHER" id="PTHR23430">
    <property type="entry name" value="HISTONE H2A"/>
    <property type="match status" value="1"/>
</dbReference>
<sequence>MRLFSFPVGHIHYRLKSRTSSHGCVGMTAAVYSAANQWYFTAEVYELAGNASEDLKGKMQYLLLLATYYIHGNEELELLIKATVVGSGVIPHIHKPLGREGNRKETLTACIFFNSG</sequence>
<dbReference type="SMART" id="SM00414">
    <property type="entry name" value="H2A"/>
    <property type="match status" value="1"/>
</dbReference>
<dbReference type="Gene3D" id="1.10.20.10">
    <property type="entry name" value="Histone, subunit A"/>
    <property type="match status" value="1"/>
</dbReference>
<dbReference type="SUPFAM" id="SSF47113">
    <property type="entry name" value="Histone-fold"/>
    <property type="match status" value="1"/>
</dbReference>
<dbReference type="InterPro" id="IPR009072">
    <property type="entry name" value="Histone-fold"/>
</dbReference>
<keyword evidence="1" id="KW-0158">Chromosome</keyword>
<dbReference type="GeneTree" id="ENSGT00900000140979"/>
<dbReference type="Ensembl" id="ENSMMMT00000022252.1">
    <property type="protein sequence ID" value="ENSMMMP00000019594.1"/>
    <property type="gene ID" value="ENSMMMG00000017314.1"/>
</dbReference>
<keyword evidence="1" id="KW-0539">Nucleus</keyword>
<accession>A0A8C5ZVF7</accession>
<name>A0A8C5ZVF7_MARMA</name>
<keyword evidence="1" id="KW-0238">DNA-binding</keyword>
<comment type="similarity">
    <text evidence="1">Belongs to the histone H2A family.</text>
</comment>
<proteinExistence type="inferred from homology"/>
<dbReference type="PRINTS" id="PR00620">
    <property type="entry name" value="HISTONEH2A"/>
</dbReference>
<evidence type="ECO:0000313" key="2">
    <source>
        <dbReference type="Ensembl" id="ENSMMMP00000019594.1"/>
    </source>
</evidence>
<comment type="subunit">
    <text evidence="1">The nucleosome is a histone octamer containing two molecules each of H2A, H2B, H3 and H4 assembled in one H3-H4 heterotetramer and two H2A-H2B heterodimers. The octamer wraps approximately 147 bp of DNA.</text>
</comment>
<dbReference type="GO" id="GO:0000786">
    <property type="term" value="C:nucleosome"/>
    <property type="evidence" value="ECO:0007669"/>
    <property type="project" value="UniProtKB-KW"/>
</dbReference>
<reference evidence="2" key="2">
    <citation type="submission" date="2025-09" db="UniProtKB">
        <authorList>
            <consortium name="Ensembl"/>
        </authorList>
    </citation>
    <scope>IDENTIFICATION</scope>
</reference>
<organism evidence="2 3">
    <name type="scientific">Marmota marmota marmota</name>
    <name type="common">Alpine marmot</name>
    <dbReference type="NCBI Taxonomy" id="9994"/>
    <lineage>
        <taxon>Eukaryota</taxon>
        <taxon>Metazoa</taxon>
        <taxon>Chordata</taxon>
        <taxon>Craniata</taxon>
        <taxon>Vertebrata</taxon>
        <taxon>Euteleostomi</taxon>
        <taxon>Mammalia</taxon>
        <taxon>Eutheria</taxon>
        <taxon>Euarchontoglires</taxon>
        <taxon>Glires</taxon>
        <taxon>Rodentia</taxon>
        <taxon>Sciuromorpha</taxon>
        <taxon>Sciuridae</taxon>
        <taxon>Xerinae</taxon>
        <taxon>Marmotini</taxon>
        <taxon>Marmota</taxon>
    </lineage>
</organism>
<keyword evidence="3" id="KW-1185">Reference proteome</keyword>
<dbReference type="GO" id="GO:0030527">
    <property type="term" value="F:structural constituent of chromatin"/>
    <property type="evidence" value="ECO:0007669"/>
    <property type="project" value="InterPro"/>
</dbReference>
<dbReference type="Proteomes" id="UP000694407">
    <property type="component" value="Unplaced"/>
</dbReference>
<dbReference type="AlphaFoldDB" id="A0A8C5ZVF7"/>
<protein>
    <recommendedName>
        <fullName evidence="1">Histone H2A</fullName>
    </recommendedName>
</protein>
<reference evidence="2" key="1">
    <citation type="submission" date="2025-08" db="UniProtKB">
        <authorList>
            <consortium name="Ensembl"/>
        </authorList>
    </citation>
    <scope>IDENTIFICATION</scope>
</reference>
<dbReference type="GO" id="GO:0005634">
    <property type="term" value="C:nucleus"/>
    <property type="evidence" value="ECO:0007669"/>
    <property type="project" value="UniProtKB-SubCell"/>
</dbReference>
<evidence type="ECO:0000313" key="3">
    <source>
        <dbReference type="Proteomes" id="UP000694407"/>
    </source>
</evidence>
<comment type="subcellular location">
    <subcellularLocation>
        <location evidence="1">Nucleus</location>
    </subcellularLocation>
</comment>
<keyword evidence="1" id="KW-0544">Nucleosome core</keyword>
<evidence type="ECO:0000256" key="1">
    <source>
        <dbReference type="RuleBase" id="RU003767"/>
    </source>
</evidence>
<dbReference type="GO" id="GO:0046982">
    <property type="term" value="F:protein heterodimerization activity"/>
    <property type="evidence" value="ECO:0007669"/>
    <property type="project" value="InterPro"/>
</dbReference>
<dbReference type="InterPro" id="IPR002119">
    <property type="entry name" value="Histone_H2A"/>
</dbReference>